<reference evidence="2 3" key="1">
    <citation type="submission" date="2017-11" db="EMBL/GenBank/DDBJ databases">
        <title>De novo assembly and phasing of dikaryotic genomes from two isolates of Puccinia coronata f. sp. avenae, the causal agent of oat crown rust.</title>
        <authorList>
            <person name="Miller M.E."/>
            <person name="Zhang Y."/>
            <person name="Omidvar V."/>
            <person name="Sperschneider J."/>
            <person name="Schwessinger B."/>
            <person name="Raley C."/>
            <person name="Palmer J.M."/>
            <person name="Garnica D."/>
            <person name="Upadhyaya N."/>
            <person name="Rathjen J."/>
            <person name="Taylor J.M."/>
            <person name="Park R.F."/>
            <person name="Dodds P.N."/>
            <person name="Hirsch C.D."/>
            <person name="Kianian S.F."/>
            <person name="Figueroa M."/>
        </authorList>
    </citation>
    <scope>NUCLEOTIDE SEQUENCE [LARGE SCALE GENOMIC DNA]</scope>
    <source>
        <strain evidence="2">12NC29</strain>
    </source>
</reference>
<evidence type="ECO:0000313" key="3">
    <source>
        <dbReference type="Proteomes" id="UP000235388"/>
    </source>
</evidence>
<organism evidence="2 3">
    <name type="scientific">Puccinia coronata f. sp. avenae</name>
    <dbReference type="NCBI Taxonomy" id="200324"/>
    <lineage>
        <taxon>Eukaryota</taxon>
        <taxon>Fungi</taxon>
        <taxon>Dikarya</taxon>
        <taxon>Basidiomycota</taxon>
        <taxon>Pucciniomycotina</taxon>
        <taxon>Pucciniomycetes</taxon>
        <taxon>Pucciniales</taxon>
        <taxon>Pucciniaceae</taxon>
        <taxon>Puccinia</taxon>
    </lineage>
</organism>
<dbReference type="EMBL" id="PGCJ01000959">
    <property type="protein sequence ID" value="PLW13148.1"/>
    <property type="molecule type" value="Genomic_DNA"/>
</dbReference>
<feature type="region of interest" description="Disordered" evidence="1">
    <location>
        <begin position="189"/>
        <end position="295"/>
    </location>
</feature>
<feature type="compositionally biased region" description="Low complexity" evidence="1">
    <location>
        <begin position="189"/>
        <end position="204"/>
    </location>
</feature>
<feature type="compositionally biased region" description="Polar residues" evidence="1">
    <location>
        <begin position="205"/>
        <end position="219"/>
    </location>
</feature>
<dbReference type="Proteomes" id="UP000235388">
    <property type="component" value="Unassembled WGS sequence"/>
</dbReference>
<accession>A0A2N5SIS3</accession>
<evidence type="ECO:0000313" key="2">
    <source>
        <dbReference type="EMBL" id="PLW13148.1"/>
    </source>
</evidence>
<keyword evidence="3" id="KW-1185">Reference proteome</keyword>
<dbReference type="AlphaFoldDB" id="A0A2N5SIS3"/>
<sequence length="295" mass="31865">MPTDFLAFHFPQVSTSHLPAILNRFIHHSSYSMALNRTPNHPAYMSGLFETLGKFMPLNNGSVPTLTYMQEAAAVACPSGAQPFSFTNKATVNSLGSVVSRKELVLESVKGTSHLAVIMFHNDWDSQEHCHQQFNIKYIGPGTKLHVKTFGLYVVGRELKVVGRLVDFNMDSNMAVVVVAHVSVTTGHQSIRSTPLASASSSPSGKNGQTFTSSLSAGISSADAKPKQPVAATPLGGKKGKGKAAATHNRPPKEVDTNSNSDKFDEESEPEVKPKPRGRPRKDVLKDAAKRMKKA</sequence>
<evidence type="ECO:0000256" key="1">
    <source>
        <dbReference type="SAM" id="MobiDB-lite"/>
    </source>
</evidence>
<feature type="compositionally biased region" description="Basic and acidic residues" evidence="1">
    <location>
        <begin position="281"/>
        <end position="295"/>
    </location>
</feature>
<proteinExistence type="predicted"/>
<comment type="caution">
    <text evidence="2">The sequence shown here is derived from an EMBL/GenBank/DDBJ whole genome shotgun (WGS) entry which is preliminary data.</text>
</comment>
<gene>
    <name evidence="2" type="ORF">PCANC_26802</name>
</gene>
<name>A0A2N5SIS3_9BASI</name>
<protein>
    <submittedName>
        <fullName evidence="2">Uncharacterized protein</fullName>
    </submittedName>
</protein>